<dbReference type="EMBL" id="FOTR01000013">
    <property type="protein sequence ID" value="SFM31263.1"/>
    <property type="molecule type" value="Genomic_DNA"/>
</dbReference>
<sequence>MILYTPLSYEDIHYTEKDYQQFEFINYQNKSCCIQRLENGDMRIVQLLSTNPNDYLAEHFSPGTIISSSENTQ</sequence>
<dbReference type="OrthoDB" id="1683573at2"/>
<dbReference type="AlphaFoldDB" id="A0A1I4PV19"/>
<evidence type="ECO:0000313" key="2">
    <source>
        <dbReference type="Proteomes" id="UP000198565"/>
    </source>
</evidence>
<dbReference type="Pfam" id="PF14035">
    <property type="entry name" value="YlzJ"/>
    <property type="match status" value="1"/>
</dbReference>
<dbReference type="RefSeq" id="WP_091485368.1">
    <property type="nucleotide sequence ID" value="NZ_FOTR01000013.1"/>
</dbReference>
<accession>A0A1I4PV19</accession>
<organism evidence="1 2">
    <name type="scientific">Gracilibacillus orientalis</name>
    <dbReference type="NCBI Taxonomy" id="334253"/>
    <lineage>
        <taxon>Bacteria</taxon>
        <taxon>Bacillati</taxon>
        <taxon>Bacillota</taxon>
        <taxon>Bacilli</taxon>
        <taxon>Bacillales</taxon>
        <taxon>Bacillaceae</taxon>
        <taxon>Gracilibacillus</taxon>
    </lineage>
</organism>
<dbReference type="STRING" id="334253.SAMN04487943_11315"/>
<dbReference type="InterPro" id="IPR025619">
    <property type="entry name" value="YlzJ"/>
</dbReference>
<gene>
    <name evidence="1" type="ORF">SAMN04487943_11315</name>
</gene>
<keyword evidence="2" id="KW-1185">Reference proteome</keyword>
<dbReference type="Proteomes" id="UP000198565">
    <property type="component" value="Unassembled WGS sequence"/>
</dbReference>
<protein>
    <submittedName>
        <fullName evidence="1">YlzJ-like protein</fullName>
    </submittedName>
</protein>
<proteinExistence type="predicted"/>
<reference evidence="2" key="1">
    <citation type="submission" date="2016-10" db="EMBL/GenBank/DDBJ databases">
        <authorList>
            <person name="Varghese N."/>
            <person name="Submissions S."/>
        </authorList>
    </citation>
    <scope>NUCLEOTIDE SEQUENCE [LARGE SCALE GENOMIC DNA]</scope>
    <source>
        <strain evidence="2">CGMCC 1.4250</strain>
    </source>
</reference>
<name>A0A1I4PV19_9BACI</name>
<evidence type="ECO:0000313" key="1">
    <source>
        <dbReference type="EMBL" id="SFM31263.1"/>
    </source>
</evidence>